<gene>
    <name evidence="2" type="ORF">FHS19_005527</name>
</gene>
<sequence length="205" mass="23598">MVGYIYKLAANFADLGKRKRDSLMFTYALDDQIELRPLALQHARPLFHLTDRSRDRLREWLPWVDAIREVEHTANFVRNAIKQGAENGGISAGIWVDDEIAGLISYHQIDWNNRSVSIGYWLGKEFEGKGIMTSACRTFVDYALMEMDLNRVEIRCATGNHRSRAIPERLGFVLEGIVREAEKLPQGYVNHAVYGMVQSEWKLLR</sequence>
<feature type="domain" description="N-acetyltransferase" evidence="1">
    <location>
        <begin position="33"/>
        <end position="201"/>
    </location>
</feature>
<evidence type="ECO:0000313" key="3">
    <source>
        <dbReference type="Proteomes" id="UP000517523"/>
    </source>
</evidence>
<accession>A0A839TZI1</accession>
<name>A0A839TZI1_9BACL</name>
<dbReference type="GO" id="GO:1990189">
    <property type="term" value="F:protein N-terminal-serine acetyltransferase activity"/>
    <property type="evidence" value="ECO:0007669"/>
    <property type="project" value="TreeGrafter"/>
</dbReference>
<dbReference type="GO" id="GO:0008999">
    <property type="term" value="F:protein-N-terminal-alanine acetyltransferase activity"/>
    <property type="evidence" value="ECO:0007669"/>
    <property type="project" value="TreeGrafter"/>
</dbReference>
<dbReference type="InterPro" id="IPR016181">
    <property type="entry name" value="Acyl_CoA_acyltransferase"/>
</dbReference>
<evidence type="ECO:0000313" key="2">
    <source>
        <dbReference type="EMBL" id="MBB3130808.1"/>
    </source>
</evidence>
<dbReference type="SUPFAM" id="SSF55729">
    <property type="entry name" value="Acyl-CoA N-acyltransferases (Nat)"/>
    <property type="match status" value="1"/>
</dbReference>
<dbReference type="Pfam" id="PF13302">
    <property type="entry name" value="Acetyltransf_3"/>
    <property type="match status" value="1"/>
</dbReference>
<keyword evidence="2" id="KW-0808">Transferase</keyword>
<proteinExistence type="predicted"/>
<dbReference type="PROSITE" id="PS51186">
    <property type="entry name" value="GNAT"/>
    <property type="match status" value="1"/>
</dbReference>
<comment type="caution">
    <text evidence="2">The sequence shown here is derived from an EMBL/GenBank/DDBJ whole genome shotgun (WGS) entry which is preliminary data.</text>
</comment>
<protein>
    <submittedName>
        <fullName evidence="2">Ribosomal-protein-serine acetyltransferase</fullName>
        <ecNumber evidence="2">2.3.1.-</ecNumber>
    </submittedName>
</protein>
<dbReference type="Gene3D" id="3.40.630.30">
    <property type="match status" value="1"/>
</dbReference>
<reference evidence="2 3" key="1">
    <citation type="submission" date="2020-08" db="EMBL/GenBank/DDBJ databases">
        <title>Genomic Encyclopedia of Type Strains, Phase III (KMG-III): the genomes of soil and plant-associated and newly described type strains.</title>
        <authorList>
            <person name="Whitman W."/>
        </authorList>
    </citation>
    <scope>NUCLEOTIDE SEQUENCE [LARGE SCALE GENOMIC DNA]</scope>
    <source>
        <strain evidence="2 3">CECT 5831</strain>
    </source>
</reference>
<dbReference type="InterPro" id="IPR000182">
    <property type="entry name" value="GNAT_dom"/>
</dbReference>
<dbReference type="EC" id="2.3.1.-" evidence="2"/>
<organism evidence="2 3">
    <name type="scientific">Paenibacillus rhizosphaerae</name>
    <dbReference type="NCBI Taxonomy" id="297318"/>
    <lineage>
        <taxon>Bacteria</taxon>
        <taxon>Bacillati</taxon>
        <taxon>Bacillota</taxon>
        <taxon>Bacilli</taxon>
        <taxon>Bacillales</taxon>
        <taxon>Paenibacillaceae</taxon>
        <taxon>Paenibacillus</taxon>
    </lineage>
</organism>
<dbReference type="AlphaFoldDB" id="A0A839TZI1"/>
<keyword evidence="2" id="KW-0012">Acyltransferase</keyword>
<dbReference type="PANTHER" id="PTHR43441:SF12">
    <property type="entry name" value="RIBOSOMAL N-ACETYLTRANSFERASE YDAF-RELATED"/>
    <property type="match status" value="1"/>
</dbReference>
<evidence type="ECO:0000259" key="1">
    <source>
        <dbReference type="PROSITE" id="PS51186"/>
    </source>
</evidence>
<dbReference type="GO" id="GO:0005737">
    <property type="term" value="C:cytoplasm"/>
    <property type="evidence" value="ECO:0007669"/>
    <property type="project" value="TreeGrafter"/>
</dbReference>
<dbReference type="PANTHER" id="PTHR43441">
    <property type="entry name" value="RIBOSOMAL-PROTEIN-SERINE ACETYLTRANSFERASE"/>
    <property type="match status" value="1"/>
</dbReference>
<dbReference type="InterPro" id="IPR051908">
    <property type="entry name" value="Ribosomal_N-acetyltransferase"/>
</dbReference>
<dbReference type="Proteomes" id="UP000517523">
    <property type="component" value="Unassembled WGS sequence"/>
</dbReference>
<dbReference type="EMBL" id="JACHXJ010000005">
    <property type="protein sequence ID" value="MBB3130808.1"/>
    <property type="molecule type" value="Genomic_DNA"/>
</dbReference>